<dbReference type="EMBL" id="JAIWYP010000011">
    <property type="protein sequence ID" value="KAH3735950.1"/>
    <property type="molecule type" value="Genomic_DNA"/>
</dbReference>
<protein>
    <submittedName>
        <fullName evidence="1">Uncharacterized protein</fullName>
    </submittedName>
</protein>
<reference evidence="1" key="1">
    <citation type="journal article" date="2019" name="bioRxiv">
        <title>The Genome of the Zebra Mussel, Dreissena polymorpha: A Resource for Invasive Species Research.</title>
        <authorList>
            <person name="McCartney M.A."/>
            <person name="Auch B."/>
            <person name="Kono T."/>
            <person name="Mallez S."/>
            <person name="Zhang Y."/>
            <person name="Obille A."/>
            <person name="Becker A."/>
            <person name="Abrahante J.E."/>
            <person name="Garbe J."/>
            <person name="Badalamenti J.P."/>
            <person name="Herman A."/>
            <person name="Mangelson H."/>
            <person name="Liachko I."/>
            <person name="Sullivan S."/>
            <person name="Sone E.D."/>
            <person name="Koren S."/>
            <person name="Silverstein K.A.T."/>
            <person name="Beckman K.B."/>
            <person name="Gohl D.M."/>
        </authorList>
    </citation>
    <scope>NUCLEOTIDE SEQUENCE</scope>
    <source>
        <strain evidence="1">Duluth1</strain>
        <tissue evidence="1">Whole animal</tissue>
    </source>
</reference>
<reference evidence="1" key="2">
    <citation type="submission" date="2020-11" db="EMBL/GenBank/DDBJ databases">
        <authorList>
            <person name="McCartney M.A."/>
            <person name="Auch B."/>
            <person name="Kono T."/>
            <person name="Mallez S."/>
            <person name="Becker A."/>
            <person name="Gohl D.M."/>
            <person name="Silverstein K.A.T."/>
            <person name="Koren S."/>
            <person name="Bechman K.B."/>
            <person name="Herman A."/>
            <person name="Abrahante J.E."/>
            <person name="Garbe J."/>
        </authorList>
    </citation>
    <scope>NUCLEOTIDE SEQUENCE</scope>
    <source>
        <strain evidence="1">Duluth1</strain>
        <tissue evidence="1">Whole animal</tissue>
    </source>
</reference>
<sequence length="53" mass="6443">MRLTVRNVVVFEAERRWLQCQRTEILFKKDHLALDGRELGQTSRNCYRHRELA</sequence>
<gene>
    <name evidence="1" type="ORF">DPMN_042511</name>
</gene>
<name>A0A9D4D0X3_DREPO</name>
<accession>A0A9D4D0X3</accession>
<dbReference type="Proteomes" id="UP000828390">
    <property type="component" value="Unassembled WGS sequence"/>
</dbReference>
<evidence type="ECO:0000313" key="2">
    <source>
        <dbReference type="Proteomes" id="UP000828390"/>
    </source>
</evidence>
<dbReference type="AlphaFoldDB" id="A0A9D4D0X3"/>
<proteinExistence type="predicted"/>
<evidence type="ECO:0000313" key="1">
    <source>
        <dbReference type="EMBL" id="KAH3735950.1"/>
    </source>
</evidence>
<organism evidence="1 2">
    <name type="scientific">Dreissena polymorpha</name>
    <name type="common">Zebra mussel</name>
    <name type="synonym">Mytilus polymorpha</name>
    <dbReference type="NCBI Taxonomy" id="45954"/>
    <lineage>
        <taxon>Eukaryota</taxon>
        <taxon>Metazoa</taxon>
        <taxon>Spiralia</taxon>
        <taxon>Lophotrochozoa</taxon>
        <taxon>Mollusca</taxon>
        <taxon>Bivalvia</taxon>
        <taxon>Autobranchia</taxon>
        <taxon>Heteroconchia</taxon>
        <taxon>Euheterodonta</taxon>
        <taxon>Imparidentia</taxon>
        <taxon>Neoheterodontei</taxon>
        <taxon>Myida</taxon>
        <taxon>Dreissenoidea</taxon>
        <taxon>Dreissenidae</taxon>
        <taxon>Dreissena</taxon>
    </lineage>
</organism>
<comment type="caution">
    <text evidence="1">The sequence shown here is derived from an EMBL/GenBank/DDBJ whole genome shotgun (WGS) entry which is preliminary data.</text>
</comment>
<keyword evidence="2" id="KW-1185">Reference proteome</keyword>